<evidence type="ECO:0000256" key="10">
    <source>
        <dbReference type="ARBA" id="ARBA00049339"/>
    </source>
</evidence>
<dbReference type="AlphaFoldDB" id="A0A4R8MKG6"/>
<evidence type="ECO:0000259" key="14">
    <source>
        <dbReference type="SMART" id="SM00836"/>
    </source>
</evidence>
<dbReference type="OrthoDB" id="9805987at2"/>
<comment type="similarity">
    <text evidence="2 11 12">Belongs to the class-I aminoacyl-tRNA synthetase family.</text>
</comment>
<feature type="short sequence motif" description="'HIGH' region" evidence="11">
    <location>
        <begin position="131"/>
        <end position="141"/>
    </location>
</feature>
<dbReference type="GO" id="GO:0005737">
    <property type="term" value="C:cytoplasm"/>
    <property type="evidence" value="ECO:0007669"/>
    <property type="project" value="UniProtKB-SubCell"/>
</dbReference>
<evidence type="ECO:0000313" key="17">
    <source>
        <dbReference type="Proteomes" id="UP000295066"/>
    </source>
</evidence>
<evidence type="ECO:0000256" key="11">
    <source>
        <dbReference type="HAMAP-Rule" id="MF_00123"/>
    </source>
</evidence>
<dbReference type="EC" id="6.1.1.19" evidence="11"/>
<dbReference type="GO" id="GO:0006420">
    <property type="term" value="P:arginyl-tRNA aminoacylation"/>
    <property type="evidence" value="ECO:0007669"/>
    <property type="project" value="UniProtKB-UniRule"/>
</dbReference>
<reference evidence="16 17" key="1">
    <citation type="submission" date="2019-03" db="EMBL/GenBank/DDBJ databases">
        <title>Genomic Encyclopedia of Type Strains, Phase IV (KMG-IV): sequencing the most valuable type-strain genomes for metagenomic binning, comparative biology and taxonomic classification.</title>
        <authorList>
            <person name="Goeker M."/>
        </authorList>
    </citation>
    <scope>NUCLEOTIDE SEQUENCE [LARGE SCALE GENOMIC DNA]</scope>
    <source>
        <strain evidence="16 17">DSM 25964</strain>
    </source>
</reference>
<evidence type="ECO:0000256" key="13">
    <source>
        <dbReference type="SAM" id="Phobius"/>
    </source>
</evidence>
<dbReference type="SUPFAM" id="SSF47323">
    <property type="entry name" value="Anticodon-binding domain of a subclass of class I aminoacyl-tRNA synthetases"/>
    <property type="match status" value="1"/>
</dbReference>
<comment type="caution">
    <text evidence="16">The sequence shown here is derived from an EMBL/GenBank/DDBJ whole genome shotgun (WGS) entry which is preliminary data.</text>
</comment>
<dbReference type="Pfam" id="PF05746">
    <property type="entry name" value="DALR_1"/>
    <property type="match status" value="1"/>
</dbReference>
<dbReference type="InterPro" id="IPR036695">
    <property type="entry name" value="Arg-tRNA-synth_N_sf"/>
</dbReference>
<dbReference type="InterPro" id="IPR014729">
    <property type="entry name" value="Rossmann-like_a/b/a_fold"/>
</dbReference>
<dbReference type="FunFam" id="1.10.730.10:FF:000008">
    <property type="entry name" value="Arginine--tRNA ligase"/>
    <property type="match status" value="1"/>
</dbReference>
<protein>
    <recommendedName>
        <fullName evidence="11">Arginine--tRNA ligase</fullName>
        <ecNumber evidence="11">6.1.1.19</ecNumber>
    </recommendedName>
    <alternativeName>
        <fullName evidence="11">Arginyl-tRNA synthetase</fullName>
        <shortName evidence="11">ArgRS</shortName>
    </alternativeName>
</protein>
<dbReference type="PRINTS" id="PR01038">
    <property type="entry name" value="TRNASYNTHARG"/>
</dbReference>
<keyword evidence="17" id="KW-1185">Reference proteome</keyword>
<dbReference type="Gene3D" id="3.30.1360.70">
    <property type="entry name" value="Arginyl tRNA synthetase N-terminal domain"/>
    <property type="match status" value="1"/>
</dbReference>
<dbReference type="CDD" id="cd07956">
    <property type="entry name" value="Anticodon_Ia_Arg"/>
    <property type="match status" value="1"/>
</dbReference>
<feature type="domain" description="Arginyl tRNA synthetase N-terminal" evidence="15">
    <location>
        <begin position="6"/>
        <end position="94"/>
    </location>
</feature>
<dbReference type="Gene3D" id="1.10.730.10">
    <property type="entry name" value="Isoleucyl-tRNA Synthetase, Domain 1"/>
    <property type="match status" value="1"/>
</dbReference>
<dbReference type="SUPFAM" id="SSF52374">
    <property type="entry name" value="Nucleotidylyl transferase"/>
    <property type="match status" value="1"/>
</dbReference>
<keyword evidence="8 11" id="KW-0648">Protein biosynthesis</keyword>
<keyword evidence="13" id="KW-0812">Transmembrane</keyword>
<dbReference type="Pfam" id="PF00750">
    <property type="entry name" value="tRNA-synt_1d"/>
    <property type="match status" value="1"/>
</dbReference>
<dbReference type="HAMAP" id="MF_00123">
    <property type="entry name" value="Arg_tRNA_synth"/>
    <property type="match status" value="1"/>
</dbReference>
<comment type="subcellular location">
    <subcellularLocation>
        <location evidence="1 11">Cytoplasm</location>
    </subcellularLocation>
</comment>
<dbReference type="InterPro" id="IPR009080">
    <property type="entry name" value="tRNAsynth_Ia_anticodon-bd"/>
</dbReference>
<dbReference type="InterPro" id="IPR001412">
    <property type="entry name" value="aa-tRNA-synth_I_CS"/>
</dbReference>
<dbReference type="Proteomes" id="UP000295066">
    <property type="component" value="Unassembled WGS sequence"/>
</dbReference>
<comment type="subunit">
    <text evidence="3 11">Monomer.</text>
</comment>
<dbReference type="Pfam" id="PF03485">
    <property type="entry name" value="Arg_tRNA_synt_N"/>
    <property type="match status" value="1"/>
</dbReference>
<keyword evidence="9 11" id="KW-0030">Aminoacyl-tRNA synthetase</keyword>
<evidence type="ECO:0000256" key="3">
    <source>
        <dbReference type="ARBA" id="ARBA00011245"/>
    </source>
</evidence>
<dbReference type="InterPro" id="IPR005148">
    <property type="entry name" value="Arg-tRNA-synth_N"/>
</dbReference>
<evidence type="ECO:0000256" key="5">
    <source>
        <dbReference type="ARBA" id="ARBA00022598"/>
    </source>
</evidence>
<sequence>MGDVTATLRRIVEGALREVAEEKGLSVSGLPEIAFEKPKRENQGDLSTNCAMQMSRHFGEKPLALAEKIVARLSSDPYLEKVETAGPGFINFFLSSRWMGEALAEILGRGKVYGSSDLGGGRRVQVEFVSANPTGPLHVGHGRGAAVGDIIANILKFTGWDVQREYYINDAGLQMDILGRSTQSRYFEIAGSPEKAPFPSDGYKGGYIYDIAGAVREREGDRFLSLPPEESLPFFKTFAADTILTTIRKDLADFGVAFDVWFSEKSLYERDLVPSAMETLKTRGFAFEQDGALWFKSTDFTDEKDRVLIRSNGVPTYFASDITYHKEKFDRGFDRVIDIWGADHHGYVPRMKAGVESLGRNSEDLDVLLIQFVNLLRDGQQVAMSTRSGEFVTLRDVMDEVGVDATRFFFVMRRSDSHLDFDLELAKQASNDNPVYYVQYAHARICSVLREAEARGIAVPSGADVPEGIFAADEEKKLLSRLADFPKEAEKASKDLAPHILVNYVSDLAGDFHSFYNAHRVLGEEEQVMKARLLLMQAAGTVISTVLGLLGVAAPERM</sequence>
<evidence type="ECO:0000256" key="2">
    <source>
        <dbReference type="ARBA" id="ARBA00005594"/>
    </source>
</evidence>
<dbReference type="FunFam" id="3.40.50.620:FF:000062">
    <property type="entry name" value="Arginine--tRNA ligase"/>
    <property type="match status" value="1"/>
</dbReference>
<accession>A0A4R8MKG6</accession>
<dbReference type="NCBIfam" id="TIGR00456">
    <property type="entry name" value="argS"/>
    <property type="match status" value="1"/>
</dbReference>
<dbReference type="PANTHER" id="PTHR11956:SF5">
    <property type="entry name" value="ARGININE--TRNA LIGASE, CYTOPLASMIC"/>
    <property type="match status" value="1"/>
</dbReference>
<dbReference type="SMART" id="SM01016">
    <property type="entry name" value="Arg_tRNA_synt_N"/>
    <property type="match status" value="1"/>
</dbReference>
<evidence type="ECO:0000256" key="9">
    <source>
        <dbReference type="ARBA" id="ARBA00023146"/>
    </source>
</evidence>
<dbReference type="InterPro" id="IPR035684">
    <property type="entry name" value="ArgRS_core"/>
</dbReference>
<keyword evidence="13" id="KW-0472">Membrane</keyword>
<dbReference type="SMART" id="SM00836">
    <property type="entry name" value="DALR_1"/>
    <property type="match status" value="1"/>
</dbReference>
<evidence type="ECO:0000256" key="8">
    <source>
        <dbReference type="ARBA" id="ARBA00022917"/>
    </source>
</evidence>
<name>A0A4R8MKG6_9BACT</name>
<dbReference type="InterPro" id="IPR001278">
    <property type="entry name" value="Arg-tRNA-ligase"/>
</dbReference>
<proteinExistence type="inferred from homology"/>
<evidence type="ECO:0000256" key="4">
    <source>
        <dbReference type="ARBA" id="ARBA00022490"/>
    </source>
</evidence>
<dbReference type="EMBL" id="SORI01000001">
    <property type="protein sequence ID" value="TDY65187.1"/>
    <property type="molecule type" value="Genomic_DNA"/>
</dbReference>
<dbReference type="PROSITE" id="PS00178">
    <property type="entry name" value="AA_TRNA_LIGASE_I"/>
    <property type="match status" value="1"/>
</dbReference>
<dbReference type="RefSeq" id="WP_133955661.1">
    <property type="nucleotide sequence ID" value="NZ_SORI01000001.1"/>
</dbReference>
<dbReference type="GO" id="GO:0005524">
    <property type="term" value="F:ATP binding"/>
    <property type="evidence" value="ECO:0007669"/>
    <property type="project" value="UniProtKB-UniRule"/>
</dbReference>
<evidence type="ECO:0000256" key="1">
    <source>
        <dbReference type="ARBA" id="ARBA00004496"/>
    </source>
</evidence>
<organism evidence="16 17">
    <name type="scientific">Aminivibrio pyruvatiphilus</name>
    <dbReference type="NCBI Taxonomy" id="1005740"/>
    <lineage>
        <taxon>Bacteria</taxon>
        <taxon>Thermotogati</taxon>
        <taxon>Synergistota</taxon>
        <taxon>Synergistia</taxon>
        <taxon>Synergistales</taxon>
        <taxon>Aminobacteriaceae</taxon>
        <taxon>Aminivibrio</taxon>
    </lineage>
</organism>
<keyword evidence="6 11" id="KW-0547">Nucleotide-binding</keyword>
<keyword evidence="5 11" id="KW-0436">Ligase</keyword>
<dbReference type="GO" id="GO:0004814">
    <property type="term" value="F:arginine-tRNA ligase activity"/>
    <property type="evidence" value="ECO:0007669"/>
    <property type="project" value="UniProtKB-UniRule"/>
</dbReference>
<evidence type="ECO:0000259" key="15">
    <source>
        <dbReference type="SMART" id="SM01016"/>
    </source>
</evidence>
<dbReference type="SUPFAM" id="SSF55190">
    <property type="entry name" value="Arginyl-tRNA synthetase (ArgRS), N-terminal 'additional' domain"/>
    <property type="match status" value="1"/>
</dbReference>
<keyword evidence="7 11" id="KW-0067">ATP-binding</keyword>
<dbReference type="InterPro" id="IPR008909">
    <property type="entry name" value="DALR_anticod-bd"/>
</dbReference>
<evidence type="ECO:0000256" key="12">
    <source>
        <dbReference type="RuleBase" id="RU363038"/>
    </source>
</evidence>
<evidence type="ECO:0000256" key="7">
    <source>
        <dbReference type="ARBA" id="ARBA00022840"/>
    </source>
</evidence>
<dbReference type="CDD" id="cd00671">
    <property type="entry name" value="ArgRS_core"/>
    <property type="match status" value="1"/>
</dbReference>
<dbReference type="PANTHER" id="PTHR11956">
    <property type="entry name" value="ARGINYL-TRNA SYNTHETASE"/>
    <property type="match status" value="1"/>
</dbReference>
<comment type="catalytic activity">
    <reaction evidence="10 11">
        <text>tRNA(Arg) + L-arginine + ATP = L-arginyl-tRNA(Arg) + AMP + diphosphate</text>
        <dbReference type="Rhea" id="RHEA:20301"/>
        <dbReference type="Rhea" id="RHEA-COMP:9658"/>
        <dbReference type="Rhea" id="RHEA-COMP:9673"/>
        <dbReference type="ChEBI" id="CHEBI:30616"/>
        <dbReference type="ChEBI" id="CHEBI:32682"/>
        <dbReference type="ChEBI" id="CHEBI:33019"/>
        <dbReference type="ChEBI" id="CHEBI:78442"/>
        <dbReference type="ChEBI" id="CHEBI:78513"/>
        <dbReference type="ChEBI" id="CHEBI:456215"/>
        <dbReference type="EC" id="6.1.1.19"/>
    </reaction>
</comment>
<evidence type="ECO:0000256" key="6">
    <source>
        <dbReference type="ARBA" id="ARBA00022741"/>
    </source>
</evidence>
<gene>
    <name evidence="11" type="primary">argS</name>
    <name evidence="16" type="ORF">C8D99_101338</name>
</gene>
<feature type="domain" description="DALR anticodon binding" evidence="14">
    <location>
        <begin position="438"/>
        <end position="558"/>
    </location>
</feature>
<keyword evidence="4 11" id="KW-0963">Cytoplasm</keyword>
<keyword evidence="13" id="KW-1133">Transmembrane helix</keyword>
<evidence type="ECO:0000313" key="16">
    <source>
        <dbReference type="EMBL" id="TDY65187.1"/>
    </source>
</evidence>
<feature type="transmembrane region" description="Helical" evidence="13">
    <location>
        <begin position="534"/>
        <end position="554"/>
    </location>
</feature>
<dbReference type="Gene3D" id="3.40.50.620">
    <property type="entry name" value="HUPs"/>
    <property type="match status" value="1"/>
</dbReference>